<dbReference type="AlphaFoldDB" id="A0A2I0T7N5"/>
<feature type="domain" description="SV2A/B/C luminal" evidence="2">
    <location>
        <begin position="1"/>
        <end position="58"/>
    </location>
</feature>
<keyword evidence="1" id="KW-1133">Transmembrane helix</keyword>
<dbReference type="EMBL" id="KZ516190">
    <property type="protein sequence ID" value="PKU29794.1"/>
    <property type="molecule type" value="Genomic_DNA"/>
</dbReference>
<reference evidence="4" key="2">
    <citation type="submission" date="2017-12" db="EMBL/GenBank/DDBJ databases">
        <title>Genome sequence of the Bar-tailed Godwit (Limosa lapponica baueri).</title>
        <authorList>
            <person name="Lima N.C.B."/>
            <person name="Parody-Merino A.M."/>
            <person name="Battley P.F."/>
            <person name="Fidler A.E."/>
            <person name="Prosdocimi F."/>
        </authorList>
    </citation>
    <scope>NUCLEOTIDE SEQUENCE [LARGE SCALE GENOMIC DNA]</scope>
</reference>
<accession>A0A2I0T7N5</accession>
<sequence>MKFKEVRFEDSLFEECYFEDVTSSETFFENCTIISTVFYNTDLYEHKFINCRLINSTFLEEKEGCHLDFEEDNDFLIYLVSFLGSLSVLPGNIISALLMDKIGRIKMIGITKVVPILLASSALVGGGLLALRLPETRDQVLM</sequence>
<evidence type="ECO:0000313" key="3">
    <source>
        <dbReference type="EMBL" id="PKU29794.1"/>
    </source>
</evidence>
<gene>
    <name evidence="3" type="ORF">llap_19902</name>
</gene>
<dbReference type="SUPFAM" id="SSF141571">
    <property type="entry name" value="Pentapeptide repeat-like"/>
    <property type="match status" value="1"/>
</dbReference>
<keyword evidence="1" id="KW-0812">Transmembrane</keyword>
<keyword evidence="1" id="KW-0472">Membrane</keyword>
<dbReference type="Gene3D" id="2.160.20.80">
    <property type="entry name" value="E3 ubiquitin-protein ligase SopA"/>
    <property type="match status" value="1"/>
</dbReference>
<dbReference type="Proteomes" id="UP000233556">
    <property type="component" value="Unassembled WGS sequence"/>
</dbReference>
<feature type="transmembrane region" description="Helical" evidence="1">
    <location>
        <begin position="75"/>
        <end position="98"/>
    </location>
</feature>
<evidence type="ECO:0000259" key="2">
    <source>
        <dbReference type="Pfam" id="PF23894"/>
    </source>
</evidence>
<evidence type="ECO:0000313" key="4">
    <source>
        <dbReference type="Proteomes" id="UP000233556"/>
    </source>
</evidence>
<proteinExistence type="predicted"/>
<dbReference type="Pfam" id="PF23894">
    <property type="entry name" value="LD_SV2"/>
    <property type="match status" value="1"/>
</dbReference>
<feature type="transmembrane region" description="Helical" evidence="1">
    <location>
        <begin position="110"/>
        <end position="133"/>
    </location>
</feature>
<evidence type="ECO:0000256" key="1">
    <source>
        <dbReference type="SAM" id="Phobius"/>
    </source>
</evidence>
<keyword evidence="4" id="KW-1185">Reference proteome</keyword>
<name>A0A2I0T7N5_LIMLA</name>
<reference evidence="4" key="1">
    <citation type="submission" date="2017-11" db="EMBL/GenBank/DDBJ databases">
        <authorList>
            <person name="Lima N.C."/>
            <person name="Parody-Merino A.M."/>
            <person name="Battley P.F."/>
            <person name="Fidler A.E."/>
            <person name="Prosdocimi F."/>
        </authorList>
    </citation>
    <scope>NUCLEOTIDE SEQUENCE [LARGE SCALE GENOMIC DNA]</scope>
</reference>
<dbReference type="OrthoDB" id="433512at2759"/>
<protein>
    <recommendedName>
        <fullName evidence="2">SV2A/B/C luminal domain-containing protein</fullName>
    </recommendedName>
</protein>
<dbReference type="InterPro" id="IPR055415">
    <property type="entry name" value="LD_SV2"/>
</dbReference>
<organism evidence="3 4">
    <name type="scientific">Limosa lapponica baueri</name>
    <dbReference type="NCBI Taxonomy" id="1758121"/>
    <lineage>
        <taxon>Eukaryota</taxon>
        <taxon>Metazoa</taxon>
        <taxon>Chordata</taxon>
        <taxon>Craniata</taxon>
        <taxon>Vertebrata</taxon>
        <taxon>Euteleostomi</taxon>
        <taxon>Archelosauria</taxon>
        <taxon>Archosauria</taxon>
        <taxon>Dinosauria</taxon>
        <taxon>Saurischia</taxon>
        <taxon>Theropoda</taxon>
        <taxon>Coelurosauria</taxon>
        <taxon>Aves</taxon>
        <taxon>Neognathae</taxon>
        <taxon>Neoaves</taxon>
        <taxon>Charadriiformes</taxon>
        <taxon>Scolopacidae</taxon>
        <taxon>Limosa</taxon>
    </lineage>
</organism>